<organism evidence="2 3">
    <name type="scientific">Diploscapter pachys</name>
    <dbReference type="NCBI Taxonomy" id="2018661"/>
    <lineage>
        <taxon>Eukaryota</taxon>
        <taxon>Metazoa</taxon>
        <taxon>Ecdysozoa</taxon>
        <taxon>Nematoda</taxon>
        <taxon>Chromadorea</taxon>
        <taxon>Rhabditida</taxon>
        <taxon>Rhabditina</taxon>
        <taxon>Rhabditomorpha</taxon>
        <taxon>Rhabditoidea</taxon>
        <taxon>Rhabditidae</taxon>
        <taxon>Diploscapter</taxon>
    </lineage>
</organism>
<dbReference type="AlphaFoldDB" id="A0A2A2M3E3"/>
<evidence type="ECO:0000313" key="2">
    <source>
        <dbReference type="EMBL" id="PAV92966.1"/>
    </source>
</evidence>
<sequence length="214" mass="21909">MLAGVAEQGRIVEQGQVGLEDRGRVLLAARQVAPITVNGVAHFGQGRVQRLVLCGGIVVAVIGRQADPVQPGQWPLGQPGGGADTGKHAGPGSGLGHGGAGRRVRGMALTDRGCLHGGGQRQQRGLAVWPGADQFDFGTFANAQAHDRHQAVEVGLALGEAQHGMALETLRSLAQQGSGAGVQAAVMSDPGVTARAFIADRPGLRFVTCGLDLQ</sequence>
<reference evidence="2 3" key="1">
    <citation type="journal article" date="2017" name="Curr. Biol.">
        <title>Genome architecture and evolution of a unichromosomal asexual nematode.</title>
        <authorList>
            <person name="Fradin H."/>
            <person name="Zegar C."/>
            <person name="Gutwein M."/>
            <person name="Lucas J."/>
            <person name="Kovtun M."/>
            <person name="Corcoran D."/>
            <person name="Baugh L.R."/>
            <person name="Kiontke K."/>
            <person name="Gunsalus K."/>
            <person name="Fitch D.H."/>
            <person name="Piano F."/>
        </authorList>
    </citation>
    <scope>NUCLEOTIDE SEQUENCE [LARGE SCALE GENOMIC DNA]</scope>
    <source>
        <strain evidence="2">PF1309</strain>
    </source>
</reference>
<dbReference type="Proteomes" id="UP000218231">
    <property type="component" value="Unassembled WGS sequence"/>
</dbReference>
<evidence type="ECO:0000256" key="1">
    <source>
        <dbReference type="SAM" id="MobiDB-lite"/>
    </source>
</evidence>
<accession>A0A2A2M3E3</accession>
<dbReference type="EMBL" id="LIAE01005854">
    <property type="protein sequence ID" value="PAV92966.1"/>
    <property type="molecule type" value="Genomic_DNA"/>
</dbReference>
<proteinExistence type="predicted"/>
<protein>
    <submittedName>
        <fullName evidence="2">Uncharacterized protein</fullName>
    </submittedName>
</protein>
<name>A0A2A2M3E3_9BILA</name>
<keyword evidence="3" id="KW-1185">Reference proteome</keyword>
<feature type="compositionally biased region" description="Gly residues" evidence="1">
    <location>
        <begin position="78"/>
        <end position="99"/>
    </location>
</feature>
<evidence type="ECO:0000313" key="3">
    <source>
        <dbReference type="Proteomes" id="UP000218231"/>
    </source>
</evidence>
<comment type="caution">
    <text evidence="2">The sequence shown here is derived from an EMBL/GenBank/DDBJ whole genome shotgun (WGS) entry which is preliminary data.</text>
</comment>
<gene>
    <name evidence="2" type="ORF">WR25_16014</name>
</gene>
<feature type="region of interest" description="Disordered" evidence="1">
    <location>
        <begin position="70"/>
        <end position="101"/>
    </location>
</feature>